<dbReference type="Pfam" id="PF04237">
    <property type="entry name" value="YjbR"/>
    <property type="match status" value="1"/>
</dbReference>
<accession>A0A4R2I994</accession>
<evidence type="ECO:0000313" key="2">
    <source>
        <dbReference type="Proteomes" id="UP000295573"/>
    </source>
</evidence>
<dbReference type="SUPFAM" id="SSF142906">
    <property type="entry name" value="YjbR-like"/>
    <property type="match status" value="1"/>
</dbReference>
<proteinExistence type="predicted"/>
<evidence type="ECO:0000313" key="1">
    <source>
        <dbReference type="EMBL" id="TCO40974.1"/>
    </source>
</evidence>
<dbReference type="AlphaFoldDB" id="A0A4R2I994"/>
<name>A0A4R2I994_9ACTN</name>
<dbReference type="RefSeq" id="WP_132156403.1">
    <property type="nucleotide sequence ID" value="NZ_SLWR01000016.1"/>
</dbReference>
<keyword evidence="2" id="KW-1185">Reference proteome</keyword>
<protein>
    <recommendedName>
        <fullName evidence="3">DNA-binding protein (MmcQ/YjbR family)</fullName>
    </recommendedName>
</protein>
<dbReference type="Proteomes" id="UP000295573">
    <property type="component" value="Unassembled WGS sequence"/>
</dbReference>
<dbReference type="OrthoDB" id="8479417at2"/>
<sequence>MESLERLRTLCLALPEVTERLSHGEPTWFVRGKKTFVMFADQHHDERVGFWCAAAPGVQEALVAEDPEHFFRPPYVGHRGWLGVYLDVELVDWEHLEDLVEGAYRQIAPKTLIAQLDEDHR</sequence>
<evidence type="ECO:0008006" key="3">
    <source>
        <dbReference type="Google" id="ProtNLM"/>
    </source>
</evidence>
<comment type="caution">
    <text evidence="1">The sequence shown here is derived from an EMBL/GenBank/DDBJ whole genome shotgun (WGS) entry which is preliminary data.</text>
</comment>
<dbReference type="InterPro" id="IPR038056">
    <property type="entry name" value="YjbR-like_sf"/>
</dbReference>
<dbReference type="InterPro" id="IPR058532">
    <property type="entry name" value="YjbR/MT2646/Rv2570-like"/>
</dbReference>
<dbReference type="EMBL" id="SLWR01000016">
    <property type="protein sequence ID" value="TCO40974.1"/>
    <property type="molecule type" value="Genomic_DNA"/>
</dbReference>
<gene>
    <name evidence="1" type="ORF">EV646_11665</name>
</gene>
<organism evidence="1 2">
    <name type="scientific">Kribbella antiqua</name>
    <dbReference type="NCBI Taxonomy" id="2512217"/>
    <lineage>
        <taxon>Bacteria</taxon>
        <taxon>Bacillati</taxon>
        <taxon>Actinomycetota</taxon>
        <taxon>Actinomycetes</taxon>
        <taxon>Propionibacteriales</taxon>
        <taxon>Kribbellaceae</taxon>
        <taxon>Kribbella</taxon>
    </lineage>
</organism>
<dbReference type="Gene3D" id="3.90.1150.30">
    <property type="match status" value="1"/>
</dbReference>
<reference evidence="1 2" key="1">
    <citation type="journal article" date="2015" name="Stand. Genomic Sci.">
        <title>Genomic Encyclopedia of Bacterial and Archaeal Type Strains, Phase III: the genomes of soil and plant-associated and newly described type strains.</title>
        <authorList>
            <person name="Whitman W.B."/>
            <person name="Woyke T."/>
            <person name="Klenk H.P."/>
            <person name="Zhou Y."/>
            <person name="Lilburn T.G."/>
            <person name="Beck B.J."/>
            <person name="De Vos P."/>
            <person name="Vandamme P."/>
            <person name="Eisen J.A."/>
            <person name="Garrity G."/>
            <person name="Hugenholtz P."/>
            <person name="Kyrpides N.C."/>
        </authorList>
    </citation>
    <scope>NUCLEOTIDE SEQUENCE [LARGE SCALE GENOMIC DNA]</scope>
    <source>
        <strain evidence="1 2">VKM Ac-2541</strain>
    </source>
</reference>